<dbReference type="EMBL" id="CP023147">
    <property type="protein sequence ID" value="ASW92867.1"/>
    <property type="molecule type" value="Genomic_DNA"/>
</dbReference>
<evidence type="ECO:0000313" key="2">
    <source>
        <dbReference type="Proteomes" id="UP000216246"/>
    </source>
</evidence>
<sequence length="77" mass="8174">MSDLGDCAKLIELARDNVARAARGLEGARNARAVELLGKLDDAQAFAERLKFVAIGDLRADEAVDAAVQCHPARGAR</sequence>
<dbReference type="Proteomes" id="UP000216246">
    <property type="component" value="Chromosome"/>
</dbReference>
<reference evidence="1 2" key="1">
    <citation type="submission" date="2017-08" db="EMBL/GenBank/DDBJ databases">
        <title>Phylogentic analysis of Mycobacterium avium complex whole genomes.</title>
        <authorList>
            <person name="Caverly L.J."/>
            <person name="Spilker T."/>
            <person name="LiPuma J."/>
        </authorList>
    </citation>
    <scope>NUCLEOTIDE SEQUENCE [LARGE SCALE GENOMIC DNA]</scope>
    <source>
        <strain evidence="1 2">FLAC0026</strain>
    </source>
</reference>
<evidence type="ECO:0000313" key="1">
    <source>
        <dbReference type="EMBL" id="ASW92867.1"/>
    </source>
</evidence>
<accession>A0AAD0DWH9</accession>
<proteinExistence type="predicted"/>
<organism evidence="1 2">
    <name type="scientific">Mycobacterium marseillense</name>
    <dbReference type="NCBI Taxonomy" id="701042"/>
    <lineage>
        <taxon>Bacteria</taxon>
        <taxon>Bacillati</taxon>
        <taxon>Actinomycetota</taxon>
        <taxon>Actinomycetes</taxon>
        <taxon>Mycobacteriales</taxon>
        <taxon>Mycobacteriaceae</taxon>
        <taxon>Mycobacterium</taxon>
        <taxon>Mycobacterium avium complex (MAC)</taxon>
    </lineage>
</organism>
<dbReference type="KEGG" id="mmal:CKJ54_06580"/>
<protein>
    <submittedName>
        <fullName evidence="1">Uncharacterized protein</fullName>
    </submittedName>
</protein>
<dbReference type="AlphaFoldDB" id="A0AAD0DWH9"/>
<gene>
    <name evidence="1" type="ORF">CKJ54_06580</name>
</gene>
<name>A0AAD0DWH9_9MYCO</name>